<gene>
    <name evidence="3" type="ORF">MGAL_10B033578</name>
</gene>
<feature type="compositionally biased region" description="Low complexity" evidence="1">
    <location>
        <begin position="164"/>
        <end position="174"/>
    </location>
</feature>
<organism evidence="3 4">
    <name type="scientific">Mytilus galloprovincialis</name>
    <name type="common">Mediterranean mussel</name>
    <dbReference type="NCBI Taxonomy" id="29158"/>
    <lineage>
        <taxon>Eukaryota</taxon>
        <taxon>Metazoa</taxon>
        <taxon>Spiralia</taxon>
        <taxon>Lophotrochozoa</taxon>
        <taxon>Mollusca</taxon>
        <taxon>Bivalvia</taxon>
        <taxon>Autobranchia</taxon>
        <taxon>Pteriomorphia</taxon>
        <taxon>Mytilida</taxon>
        <taxon>Mytiloidea</taxon>
        <taxon>Mytilidae</taxon>
        <taxon>Mytilinae</taxon>
        <taxon>Mytilus</taxon>
    </lineage>
</organism>
<feature type="region of interest" description="Disordered" evidence="1">
    <location>
        <begin position="76"/>
        <end position="95"/>
    </location>
</feature>
<dbReference type="Proteomes" id="UP000596742">
    <property type="component" value="Unassembled WGS sequence"/>
</dbReference>
<feature type="region of interest" description="Disordered" evidence="1">
    <location>
        <begin position="199"/>
        <end position="227"/>
    </location>
</feature>
<dbReference type="EMBL" id="UYJE01002486">
    <property type="protein sequence ID" value="VDI11081.1"/>
    <property type="molecule type" value="Genomic_DNA"/>
</dbReference>
<sequence>MKPFTFTVEVEDSGTPKRRDRQNLTIIISSNKPLVLPHKEAEKDNALIVVVIVCVTVILSGAIIMGIFLIRRMDKKKKNKKRNAATPKNDKLYDSIHKNGTIHRDDVDNEKKVSFSTHATSNGIKDKSQMQLSNGHRQEEVTQTVDRMMAPSPSSSKYGRSAYSGKSKSQSSQSLQNMQMNRLQLHQSNLQTLSIPQNMGRKHEDNHSETSGETNDSGRGGSESDIHSSAFNHSAELDYMKNRYSPVNSPGRPLLTKENMNKYMHPKERYRSQNQQYLVQNNCHRQYTHGGSSGPPYKNNVHWNPISNVLNGSMATIDDYDDDTTTSGSYVVDDQELDLDFNPPQDCVV</sequence>
<name>A0A8B6CX05_MYTGA</name>
<protein>
    <recommendedName>
        <fullName evidence="5">Cadherin domain-containing protein</fullName>
    </recommendedName>
</protein>
<keyword evidence="4" id="KW-1185">Reference proteome</keyword>
<evidence type="ECO:0000313" key="4">
    <source>
        <dbReference type="Proteomes" id="UP000596742"/>
    </source>
</evidence>
<feature type="compositionally biased region" description="Basic and acidic residues" evidence="1">
    <location>
        <begin position="201"/>
        <end position="210"/>
    </location>
</feature>
<evidence type="ECO:0008006" key="5">
    <source>
        <dbReference type="Google" id="ProtNLM"/>
    </source>
</evidence>
<proteinExistence type="predicted"/>
<evidence type="ECO:0000313" key="3">
    <source>
        <dbReference type="EMBL" id="VDI11081.1"/>
    </source>
</evidence>
<comment type="caution">
    <text evidence="3">The sequence shown here is derived from an EMBL/GenBank/DDBJ whole genome shotgun (WGS) entry which is preliminary data.</text>
</comment>
<reference evidence="3" key="1">
    <citation type="submission" date="2018-11" db="EMBL/GenBank/DDBJ databases">
        <authorList>
            <person name="Alioto T."/>
            <person name="Alioto T."/>
        </authorList>
    </citation>
    <scope>NUCLEOTIDE SEQUENCE</scope>
</reference>
<feature type="compositionally biased region" description="Polar residues" evidence="1">
    <location>
        <begin position="115"/>
        <end position="145"/>
    </location>
</feature>
<accession>A0A8B6CX05</accession>
<feature type="transmembrane region" description="Helical" evidence="2">
    <location>
        <begin position="46"/>
        <end position="70"/>
    </location>
</feature>
<evidence type="ECO:0000256" key="1">
    <source>
        <dbReference type="SAM" id="MobiDB-lite"/>
    </source>
</evidence>
<feature type="region of interest" description="Disordered" evidence="1">
    <location>
        <begin position="115"/>
        <end position="176"/>
    </location>
</feature>
<keyword evidence="2" id="KW-0812">Transmembrane</keyword>
<dbReference type="AlphaFoldDB" id="A0A8B6CX05"/>
<keyword evidence="2" id="KW-1133">Transmembrane helix</keyword>
<evidence type="ECO:0000256" key="2">
    <source>
        <dbReference type="SAM" id="Phobius"/>
    </source>
</evidence>
<keyword evidence="2" id="KW-0472">Membrane</keyword>